<comment type="similarity">
    <text evidence="2">Belongs to the class-V pyridoxal-phosphate-dependent aminotransferase family. NifS/IscS subfamily.</text>
</comment>
<evidence type="ECO:0000256" key="3">
    <source>
        <dbReference type="ARBA" id="ARBA00012239"/>
    </source>
</evidence>
<proteinExistence type="inferred from homology"/>
<dbReference type="EMBL" id="ML987193">
    <property type="protein sequence ID" value="KAF2251045.1"/>
    <property type="molecule type" value="Genomic_DNA"/>
</dbReference>
<evidence type="ECO:0000256" key="2">
    <source>
        <dbReference type="ARBA" id="ARBA00006490"/>
    </source>
</evidence>
<dbReference type="OrthoDB" id="10250117at2759"/>
<dbReference type="GO" id="GO:0005739">
    <property type="term" value="C:mitochondrion"/>
    <property type="evidence" value="ECO:0007669"/>
    <property type="project" value="TreeGrafter"/>
</dbReference>
<evidence type="ECO:0000256" key="9">
    <source>
        <dbReference type="ARBA" id="ARBA00045623"/>
    </source>
</evidence>
<evidence type="ECO:0000259" key="12">
    <source>
        <dbReference type="Pfam" id="PF00266"/>
    </source>
</evidence>
<dbReference type="GO" id="GO:0044571">
    <property type="term" value="P:[2Fe-2S] cluster assembly"/>
    <property type="evidence" value="ECO:0007669"/>
    <property type="project" value="InterPro"/>
</dbReference>
<dbReference type="InterPro" id="IPR015422">
    <property type="entry name" value="PyrdxlP-dep_Trfase_small"/>
</dbReference>
<dbReference type="Proteomes" id="UP000800094">
    <property type="component" value="Unassembled WGS sequence"/>
</dbReference>
<dbReference type="GO" id="GO:0051536">
    <property type="term" value="F:iron-sulfur cluster binding"/>
    <property type="evidence" value="ECO:0007669"/>
    <property type="project" value="UniProtKB-KW"/>
</dbReference>
<dbReference type="GO" id="GO:0005634">
    <property type="term" value="C:nucleus"/>
    <property type="evidence" value="ECO:0007669"/>
    <property type="project" value="TreeGrafter"/>
</dbReference>
<dbReference type="PANTHER" id="PTHR11601:SF34">
    <property type="entry name" value="CYSTEINE DESULFURASE"/>
    <property type="match status" value="1"/>
</dbReference>
<name>A0A6A6IKB1_9PLEO</name>
<dbReference type="NCBIfam" id="TIGR02006">
    <property type="entry name" value="IscS"/>
    <property type="match status" value="1"/>
</dbReference>
<reference evidence="13" key="1">
    <citation type="journal article" date="2020" name="Stud. Mycol.">
        <title>101 Dothideomycetes genomes: a test case for predicting lifestyles and emergence of pathogens.</title>
        <authorList>
            <person name="Haridas S."/>
            <person name="Albert R."/>
            <person name="Binder M."/>
            <person name="Bloem J."/>
            <person name="Labutti K."/>
            <person name="Salamov A."/>
            <person name="Andreopoulos B."/>
            <person name="Baker S."/>
            <person name="Barry K."/>
            <person name="Bills G."/>
            <person name="Bluhm B."/>
            <person name="Cannon C."/>
            <person name="Castanera R."/>
            <person name="Culley D."/>
            <person name="Daum C."/>
            <person name="Ezra D."/>
            <person name="Gonzalez J."/>
            <person name="Henrissat B."/>
            <person name="Kuo A."/>
            <person name="Liang C."/>
            <person name="Lipzen A."/>
            <person name="Lutzoni F."/>
            <person name="Magnuson J."/>
            <person name="Mondo S."/>
            <person name="Nolan M."/>
            <person name="Ohm R."/>
            <person name="Pangilinan J."/>
            <person name="Park H.-J."/>
            <person name="Ramirez L."/>
            <person name="Alfaro M."/>
            <person name="Sun H."/>
            <person name="Tritt A."/>
            <person name="Yoshinaga Y."/>
            <person name="Zwiers L.-H."/>
            <person name="Turgeon B."/>
            <person name="Goodwin S."/>
            <person name="Spatafora J."/>
            <person name="Crous P."/>
            <person name="Grigoriev I."/>
        </authorList>
    </citation>
    <scope>NUCLEOTIDE SEQUENCE</scope>
    <source>
        <strain evidence="13">CBS 122368</strain>
    </source>
</reference>
<dbReference type="SUPFAM" id="SSF53383">
    <property type="entry name" value="PLP-dependent transferases"/>
    <property type="match status" value="1"/>
</dbReference>
<protein>
    <recommendedName>
        <fullName evidence="3">cysteine desulfurase</fullName>
        <ecNumber evidence="3">2.8.1.7</ecNumber>
    </recommendedName>
</protein>
<evidence type="ECO:0000256" key="4">
    <source>
        <dbReference type="ARBA" id="ARBA00022679"/>
    </source>
</evidence>
<dbReference type="GO" id="GO:0031071">
    <property type="term" value="F:cysteine desulfurase activity"/>
    <property type="evidence" value="ECO:0007669"/>
    <property type="project" value="UniProtKB-EC"/>
</dbReference>
<evidence type="ECO:0000256" key="11">
    <source>
        <dbReference type="RuleBase" id="RU004504"/>
    </source>
</evidence>
<gene>
    <name evidence="13" type="ORF">BU26DRAFT_517788</name>
</gene>
<keyword evidence="8" id="KW-0411">Iron-sulfur</keyword>
<dbReference type="GO" id="GO:0030170">
    <property type="term" value="F:pyridoxal phosphate binding"/>
    <property type="evidence" value="ECO:0007669"/>
    <property type="project" value="InterPro"/>
</dbReference>
<dbReference type="FunFam" id="3.90.1150.10:FF:000002">
    <property type="entry name" value="Cysteine desulfurase IscS"/>
    <property type="match status" value="1"/>
</dbReference>
<keyword evidence="14" id="KW-1185">Reference proteome</keyword>
<keyword evidence="6" id="KW-0663">Pyridoxal phosphate</keyword>
<dbReference type="GO" id="GO:0034227">
    <property type="term" value="P:tRNA thio-modification"/>
    <property type="evidence" value="ECO:0007669"/>
    <property type="project" value="UniProtKB-ARBA"/>
</dbReference>
<dbReference type="InterPro" id="IPR020578">
    <property type="entry name" value="Aminotrans_V_PyrdxlP_BS"/>
</dbReference>
<organism evidence="13 14">
    <name type="scientific">Trematosphaeria pertusa</name>
    <dbReference type="NCBI Taxonomy" id="390896"/>
    <lineage>
        <taxon>Eukaryota</taxon>
        <taxon>Fungi</taxon>
        <taxon>Dikarya</taxon>
        <taxon>Ascomycota</taxon>
        <taxon>Pezizomycotina</taxon>
        <taxon>Dothideomycetes</taxon>
        <taxon>Pleosporomycetidae</taxon>
        <taxon>Pleosporales</taxon>
        <taxon>Massarineae</taxon>
        <taxon>Trematosphaeriaceae</taxon>
        <taxon>Trematosphaeria</taxon>
    </lineage>
</organism>
<dbReference type="AlphaFoldDB" id="A0A6A6IKB1"/>
<evidence type="ECO:0000256" key="7">
    <source>
        <dbReference type="ARBA" id="ARBA00023004"/>
    </source>
</evidence>
<dbReference type="InterPro" id="IPR010240">
    <property type="entry name" value="Cys_deSase_IscS"/>
</dbReference>
<comment type="catalytic activity">
    <reaction evidence="10">
        <text>(sulfur carrier)-H + L-cysteine = (sulfur carrier)-SH + L-alanine</text>
        <dbReference type="Rhea" id="RHEA:43892"/>
        <dbReference type="Rhea" id="RHEA-COMP:14737"/>
        <dbReference type="Rhea" id="RHEA-COMP:14739"/>
        <dbReference type="ChEBI" id="CHEBI:29917"/>
        <dbReference type="ChEBI" id="CHEBI:35235"/>
        <dbReference type="ChEBI" id="CHEBI:57972"/>
        <dbReference type="ChEBI" id="CHEBI:64428"/>
        <dbReference type="EC" id="2.8.1.7"/>
    </reaction>
</comment>
<dbReference type="GO" id="GO:1990221">
    <property type="term" value="C:L-cysteine desulfurase complex"/>
    <property type="evidence" value="ECO:0007669"/>
    <property type="project" value="UniProtKB-ARBA"/>
</dbReference>
<dbReference type="InterPro" id="IPR000192">
    <property type="entry name" value="Aminotrans_V_dom"/>
</dbReference>
<comment type="function">
    <text evidence="9">Catalyzes the removal of elemental sulfur from cysteine to produce alanine. It supplies the inorganic sulfur for iron-sulfur (Fe-S) clusters. Plays a role in both tRNA-processing and mitochondrial metabolism. Involved in the 2-thio-modification of both 5-carboxymethylaminomethyl-2-thiouridine in mitochondrial tRNAs and 5-methoxycarbonylmethyl-2-thiouridine (mcm5s2U) in cytoplasmic tRNAs.</text>
</comment>
<keyword evidence="7" id="KW-0408">Iron</keyword>
<dbReference type="PANTHER" id="PTHR11601">
    <property type="entry name" value="CYSTEINE DESULFURYLASE FAMILY MEMBER"/>
    <property type="match status" value="1"/>
</dbReference>
<keyword evidence="4" id="KW-0808">Transferase</keyword>
<dbReference type="InterPro" id="IPR015421">
    <property type="entry name" value="PyrdxlP-dep_Trfase_major"/>
</dbReference>
<evidence type="ECO:0000313" key="14">
    <source>
        <dbReference type="Proteomes" id="UP000800094"/>
    </source>
</evidence>
<dbReference type="GeneID" id="54581992"/>
<dbReference type="RefSeq" id="XP_033686049.1">
    <property type="nucleotide sequence ID" value="XM_033828662.1"/>
</dbReference>
<dbReference type="PROSITE" id="PS00595">
    <property type="entry name" value="AA_TRANSFER_CLASS_5"/>
    <property type="match status" value="1"/>
</dbReference>
<keyword evidence="5" id="KW-0479">Metal-binding</keyword>
<dbReference type="Gene3D" id="3.40.640.10">
    <property type="entry name" value="Type I PLP-dependent aspartate aminotransferase-like (Major domain)"/>
    <property type="match status" value="1"/>
</dbReference>
<dbReference type="NCBIfam" id="NF010611">
    <property type="entry name" value="PRK14012.1"/>
    <property type="match status" value="1"/>
</dbReference>
<evidence type="ECO:0000256" key="8">
    <source>
        <dbReference type="ARBA" id="ARBA00023014"/>
    </source>
</evidence>
<evidence type="ECO:0000256" key="1">
    <source>
        <dbReference type="ARBA" id="ARBA00001933"/>
    </source>
</evidence>
<dbReference type="FunFam" id="3.40.640.10:FF:000003">
    <property type="entry name" value="Cysteine desulfurase IscS"/>
    <property type="match status" value="1"/>
</dbReference>
<evidence type="ECO:0000256" key="10">
    <source>
        <dbReference type="ARBA" id="ARBA00050776"/>
    </source>
</evidence>
<dbReference type="EC" id="2.8.1.7" evidence="3"/>
<dbReference type="InterPro" id="IPR015424">
    <property type="entry name" value="PyrdxlP-dep_Trfase"/>
</dbReference>
<dbReference type="GO" id="GO:0002098">
    <property type="term" value="P:tRNA wobble uridine modification"/>
    <property type="evidence" value="ECO:0007669"/>
    <property type="project" value="UniProtKB-ARBA"/>
</dbReference>
<comment type="cofactor">
    <cofactor evidence="1 11">
        <name>pyridoxal 5'-phosphate</name>
        <dbReference type="ChEBI" id="CHEBI:597326"/>
    </cofactor>
</comment>
<accession>A0A6A6IKB1</accession>
<dbReference type="HAMAP" id="MF_00331">
    <property type="entry name" value="Cys_desulf_IscS"/>
    <property type="match status" value="1"/>
</dbReference>
<sequence length="510" mass="55908">MSNIAPTVARQALRIASRRYPSSAFCRASPRVAALTASGRRHYVSETKPSNAIVNVETAIKADQRAFVNQTGKSPENATMPTTGMGADAMMSPTAGILKQATIMDEGSRPIYLDMQATTPLDPRVLDAMLPFMTGLYGNPHSRTHAYGWESEKATEQARAHIAELIGADPKEIIFTSGATESNNMSIKGVARFFKRSGKKNHIITCQTEHKCVLDSCRHLQDEGYQVTYLPVQNNGLIDMAQLEAAIRPETALVSIMTVNNEIGVVQPVEEIGRLCRSKKIYFHTDAAQAVGKIPIDVNKMNVDLMSISGHKIYGPKGIGACYVRRRPRVRLDPIISGGGQERGLRSGTLAPFLSVGMGEAARICKEEMEYDTKRVTALSNRLLEGLLSLEHTTLNGDRTRHYPGCVNVSFAYVEGESLLMALKDIALSSGSACTSASLEPSYVLRALGSSDESAHSSIRFGIGRFTTEDEIDYVLKAVRERVTFLRELSPLWELVQEGVDLNTIEWSQH</sequence>
<evidence type="ECO:0000313" key="13">
    <source>
        <dbReference type="EMBL" id="KAF2251045.1"/>
    </source>
</evidence>
<dbReference type="Gene3D" id="3.90.1150.10">
    <property type="entry name" value="Aspartate Aminotransferase, domain 1"/>
    <property type="match status" value="1"/>
</dbReference>
<evidence type="ECO:0000256" key="5">
    <source>
        <dbReference type="ARBA" id="ARBA00022723"/>
    </source>
</evidence>
<dbReference type="Pfam" id="PF00266">
    <property type="entry name" value="Aminotran_5"/>
    <property type="match status" value="1"/>
</dbReference>
<dbReference type="GO" id="GO:0046872">
    <property type="term" value="F:metal ion binding"/>
    <property type="evidence" value="ECO:0007669"/>
    <property type="project" value="UniProtKB-KW"/>
</dbReference>
<feature type="domain" description="Aminotransferase class V" evidence="12">
    <location>
        <begin position="111"/>
        <end position="475"/>
    </location>
</feature>
<evidence type="ECO:0000256" key="6">
    <source>
        <dbReference type="ARBA" id="ARBA00022898"/>
    </source>
</evidence>